<keyword evidence="1" id="KW-0175">Coiled coil</keyword>
<reference evidence="3" key="1">
    <citation type="journal article" date="2022" name="Cell">
        <title>Repeat-based holocentromeres influence genome architecture and karyotype evolution.</title>
        <authorList>
            <person name="Hofstatter P.G."/>
            <person name="Thangavel G."/>
            <person name="Lux T."/>
            <person name="Neumann P."/>
            <person name="Vondrak T."/>
            <person name="Novak P."/>
            <person name="Zhang M."/>
            <person name="Costa L."/>
            <person name="Castellani M."/>
            <person name="Scott A."/>
            <person name="Toegelov H."/>
            <person name="Fuchs J."/>
            <person name="Mata-Sucre Y."/>
            <person name="Dias Y."/>
            <person name="Vanzela A.L.L."/>
            <person name="Huettel B."/>
            <person name="Almeida C.C.S."/>
            <person name="Simkova H."/>
            <person name="Souza G."/>
            <person name="Pedrosa-Harand A."/>
            <person name="Macas J."/>
            <person name="Mayer K.F.X."/>
            <person name="Houben A."/>
            <person name="Marques A."/>
        </authorList>
    </citation>
    <scope>NUCLEOTIDE SEQUENCE</scope>
    <source>
        <strain evidence="3">RhyBre1mFocal</strain>
    </source>
</reference>
<dbReference type="EMBL" id="JAMQYH010000002">
    <property type="protein sequence ID" value="KAJ1696363.1"/>
    <property type="molecule type" value="Genomic_DNA"/>
</dbReference>
<sequence length="302" mass="33841">MEVQATTMARSEVDTTIARSEVDTTRPFKSVKEAVAVFGDRILSTNSTSFKTNTIPSFSSFKTNANHKLDATPEPITLAPQTQNMPSCNTDIISKLDAPPKPIPVPSPPPPFCSSPINKPMYSAPSSPPSYTSSVSNSNGEKENENENEIETENIVFNYLRRLELEVAETKKELMALKRRESEMEIALASLNAQLNRNLAKLAEMEASKEEEISVVMEEKPSKVRSNHWEETVENSVQYEYLPSLAHALSLKDFGDEFGLTRKRKVQKMKPIVPLFGDIFSRRKSSKENNSFYSESFHSVLV</sequence>
<evidence type="ECO:0000256" key="1">
    <source>
        <dbReference type="SAM" id="Coils"/>
    </source>
</evidence>
<protein>
    <submittedName>
        <fullName evidence="3">Uncharacterized protein</fullName>
    </submittedName>
</protein>
<feature type="compositionally biased region" description="Low complexity" evidence="2">
    <location>
        <begin position="115"/>
        <end position="139"/>
    </location>
</feature>
<comment type="caution">
    <text evidence="3">The sequence shown here is derived from an EMBL/GenBank/DDBJ whole genome shotgun (WGS) entry which is preliminary data.</text>
</comment>
<feature type="coiled-coil region" evidence="1">
    <location>
        <begin position="160"/>
        <end position="212"/>
    </location>
</feature>
<dbReference type="AlphaFoldDB" id="A0A9Q0CM84"/>
<evidence type="ECO:0000313" key="4">
    <source>
        <dbReference type="Proteomes" id="UP001151287"/>
    </source>
</evidence>
<name>A0A9Q0CM84_9POAL</name>
<dbReference type="OrthoDB" id="685187at2759"/>
<proteinExistence type="predicted"/>
<feature type="region of interest" description="Disordered" evidence="2">
    <location>
        <begin position="115"/>
        <end position="148"/>
    </location>
</feature>
<evidence type="ECO:0000256" key="2">
    <source>
        <dbReference type="SAM" id="MobiDB-lite"/>
    </source>
</evidence>
<gene>
    <name evidence="3" type="ORF">LUZ63_004875</name>
</gene>
<accession>A0A9Q0CM84</accession>
<keyword evidence="4" id="KW-1185">Reference proteome</keyword>
<evidence type="ECO:0000313" key="3">
    <source>
        <dbReference type="EMBL" id="KAJ1696363.1"/>
    </source>
</evidence>
<organism evidence="3 4">
    <name type="scientific">Rhynchospora breviuscula</name>
    <dbReference type="NCBI Taxonomy" id="2022672"/>
    <lineage>
        <taxon>Eukaryota</taxon>
        <taxon>Viridiplantae</taxon>
        <taxon>Streptophyta</taxon>
        <taxon>Embryophyta</taxon>
        <taxon>Tracheophyta</taxon>
        <taxon>Spermatophyta</taxon>
        <taxon>Magnoliopsida</taxon>
        <taxon>Liliopsida</taxon>
        <taxon>Poales</taxon>
        <taxon>Cyperaceae</taxon>
        <taxon>Cyperoideae</taxon>
        <taxon>Rhynchosporeae</taxon>
        <taxon>Rhynchospora</taxon>
    </lineage>
</organism>
<dbReference type="Proteomes" id="UP001151287">
    <property type="component" value="Unassembled WGS sequence"/>
</dbReference>